<protein>
    <submittedName>
        <fullName evidence="1">Uncharacterized protein</fullName>
    </submittedName>
</protein>
<proteinExistence type="predicted"/>
<gene>
    <name evidence="1" type="ORF">HaLaN_26336</name>
</gene>
<feature type="non-terminal residue" evidence="1">
    <location>
        <position position="1"/>
    </location>
</feature>
<evidence type="ECO:0000313" key="1">
    <source>
        <dbReference type="EMBL" id="GFH27938.1"/>
    </source>
</evidence>
<organism evidence="1 2">
    <name type="scientific">Haematococcus lacustris</name>
    <name type="common">Green alga</name>
    <name type="synonym">Haematococcus pluvialis</name>
    <dbReference type="NCBI Taxonomy" id="44745"/>
    <lineage>
        <taxon>Eukaryota</taxon>
        <taxon>Viridiplantae</taxon>
        <taxon>Chlorophyta</taxon>
        <taxon>core chlorophytes</taxon>
        <taxon>Chlorophyceae</taxon>
        <taxon>CS clade</taxon>
        <taxon>Chlamydomonadales</taxon>
        <taxon>Haematococcaceae</taxon>
        <taxon>Haematococcus</taxon>
    </lineage>
</organism>
<evidence type="ECO:0000313" key="2">
    <source>
        <dbReference type="Proteomes" id="UP000485058"/>
    </source>
</evidence>
<keyword evidence="2" id="KW-1185">Reference proteome</keyword>
<accession>A0A6A0A5Z7</accession>
<reference evidence="1 2" key="1">
    <citation type="submission" date="2020-02" db="EMBL/GenBank/DDBJ databases">
        <title>Draft genome sequence of Haematococcus lacustris strain NIES-144.</title>
        <authorList>
            <person name="Morimoto D."/>
            <person name="Nakagawa S."/>
            <person name="Yoshida T."/>
            <person name="Sawayama S."/>
        </authorList>
    </citation>
    <scope>NUCLEOTIDE SEQUENCE [LARGE SCALE GENOMIC DNA]</scope>
    <source>
        <strain evidence="1 2">NIES-144</strain>
    </source>
</reference>
<name>A0A6A0A5Z7_HAELA</name>
<dbReference type="Proteomes" id="UP000485058">
    <property type="component" value="Unassembled WGS sequence"/>
</dbReference>
<dbReference type="AlphaFoldDB" id="A0A6A0A5Z7"/>
<comment type="caution">
    <text evidence="1">The sequence shown here is derived from an EMBL/GenBank/DDBJ whole genome shotgun (WGS) entry which is preliminary data.</text>
</comment>
<sequence>MQALGGLGGKTGVGGPGLSVAQRTALGLGMVLLPWVPTPGSCLAHMG</sequence>
<dbReference type="EMBL" id="BLLF01003680">
    <property type="protein sequence ID" value="GFH27938.1"/>
    <property type="molecule type" value="Genomic_DNA"/>
</dbReference>